<evidence type="ECO:0000256" key="2">
    <source>
        <dbReference type="SAM" id="Phobius"/>
    </source>
</evidence>
<reference evidence="3" key="1">
    <citation type="journal article" date="2023" name="Mol. Phylogenet. Evol.">
        <title>Genome-scale phylogeny and comparative genomics of the fungal order Sordariales.</title>
        <authorList>
            <person name="Hensen N."/>
            <person name="Bonometti L."/>
            <person name="Westerberg I."/>
            <person name="Brannstrom I.O."/>
            <person name="Guillou S."/>
            <person name="Cros-Aarteil S."/>
            <person name="Calhoun S."/>
            <person name="Haridas S."/>
            <person name="Kuo A."/>
            <person name="Mondo S."/>
            <person name="Pangilinan J."/>
            <person name="Riley R."/>
            <person name="LaButti K."/>
            <person name="Andreopoulos B."/>
            <person name="Lipzen A."/>
            <person name="Chen C."/>
            <person name="Yan M."/>
            <person name="Daum C."/>
            <person name="Ng V."/>
            <person name="Clum A."/>
            <person name="Steindorff A."/>
            <person name="Ohm R.A."/>
            <person name="Martin F."/>
            <person name="Silar P."/>
            <person name="Natvig D.O."/>
            <person name="Lalanne C."/>
            <person name="Gautier V."/>
            <person name="Ament-Velasquez S.L."/>
            <person name="Kruys A."/>
            <person name="Hutchinson M.I."/>
            <person name="Powell A.J."/>
            <person name="Barry K."/>
            <person name="Miller A.N."/>
            <person name="Grigoriev I.V."/>
            <person name="Debuchy R."/>
            <person name="Gladieux P."/>
            <person name="Hiltunen Thoren M."/>
            <person name="Johannesson H."/>
        </authorList>
    </citation>
    <scope>NUCLEOTIDE SEQUENCE</scope>
    <source>
        <strain evidence="3">PSN309</strain>
    </source>
</reference>
<feature type="region of interest" description="Disordered" evidence="1">
    <location>
        <begin position="99"/>
        <end position="119"/>
    </location>
</feature>
<accession>A0AAN6WZT1</accession>
<sequence length="119" mass="14080">MDRAFSYNLLPWAFCFFPLGYSCLFRLMFRIQRQHDFFLGRTLQRKSFDASPRCTRPFQESFWNLGGTLPETEHQSLLHQTDECPPPFKASWTDAFTMASTKDGRRRRFPSSETGPKWN</sequence>
<comment type="caution">
    <text evidence="3">The sequence shown here is derived from an EMBL/GenBank/DDBJ whole genome shotgun (WGS) entry which is preliminary data.</text>
</comment>
<organism evidence="3 4">
    <name type="scientific">Podospora australis</name>
    <dbReference type="NCBI Taxonomy" id="1536484"/>
    <lineage>
        <taxon>Eukaryota</taxon>
        <taxon>Fungi</taxon>
        <taxon>Dikarya</taxon>
        <taxon>Ascomycota</taxon>
        <taxon>Pezizomycotina</taxon>
        <taxon>Sordariomycetes</taxon>
        <taxon>Sordariomycetidae</taxon>
        <taxon>Sordariales</taxon>
        <taxon>Podosporaceae</taxon>
        <taxon>Podospora</taxon>
    </lineage>
</organism>
<evidence type="ECO:0000313" key="4">
    <source>
        <dbReference type="Proteomes" id="UP001302126"/>
    </source>
</evidence>
<keyword evidence="2" id="KW-1133">Transmembrane helix</keyword>
<gene>
    <name evidence="3" type="ORF">QBC35DRAFT_62438</name>
</gene>
<feature type="transmembrane region" description="Helical" evidence="2">
    <location>
        <begin position="6"/>
        <end position="29"/>
    </location>
</feature>
<reference evidence="3" key="2">
    <citation type="submission" date="2023-05" db="EMBL/GenBank/DDBJ databases">
        <authorList>
            <consortium name="Lawrence Berkeley National Laboratory"/>
            <person name="Steindorff A."/>
            <person name="Hensen N."/>
            <person name="Bonometti L."/>
            <person name="Westerberg I."/>
            <person name="Brannstrom I.O."/>
            <person name="Guillou S."/>
            <person name="Cros-Aarteil S."/>
            <person name="Calhoun S."/>
            <person name="Haridas S."/>
            <person name="Kuo A."/>
            <person name="Mondo S."/>
            <person name="Pangilinan J."/>
            <person name="Riley R."/>
            <person name="Labutti K."/>
            <person name="Andreopoulos B."/>
            <person name="Lipzen A."/>
            <person name="Chen C."/>
            <person name="Yanf M."/>
            <person name="Daum C."/>
            <person name="Ng V."/>
            <person name="Clum A."/>
            <person name="Ohm R."/>
            <person name="Martin F."/>
            <person name="Silar P."/>
            <person name="Natvig D."/>
            <person name="Lalanne C."/>
            <person name="Gautier V."/>
            <person name="Ament-Velasquez S.L."/>
            <person name="Kruys A."/>
            <person name="Hutchinson M.I."/>
            <person name="Powell A.J."/>
            <person name="Barry K."/>
            <person name="Miller A.N."/>
            <person name="Grigoriev I.V."/>
            <person name="Debuchy R."/>
            <person name="Gladieux P."/>
            <person name="Thoren M.H."/>
            <person name="Johannesson H."/>
        </authorList>
    </citation>
    <scope>NUCLEOTIDE SEQUENCE</scope>
    <source>
        <strain evidence="3">PSN309</strain>
    </source>
</reference>
<name>A0AAN6WZT1_9PEZI</name>
<dbReference type="Proteomes" id="UP001302126">
    <property type="component" value="Unassembled WGS sequence"/>
</dbReference>
<dbReference type="PROSITE" id="PS51257">
    <property type="entry name" value="PROKAR_LIPOPROTEIN"/>
    <property type="match status" value="1"/>
</dbReference>
<keyword evidence="2" id="KW-0472">Membrane</keyword>
<keyword evidence="4" id="KW-1185">Reference proteome</keyword>
<proteinExistence type="predicted"/>
<dbReference type="EMBL" id="MU864364">
    <property type="protein sequence ID" value="KAK4190651.1"/>
    <property type="molecule type" value="Genomic_DNA"/>
</dbReference>
<evidence type="ECO:0000313" key="3">
    <source>
        <dbReference type="EMBL" id="KAK4190651.1"/>
    </source>
</evidence>
<keyword evidence="2" id="KW-0812">Transmembrane</keyword>
<protein>
    <submittedName>
        <fullName evidence="3">Uncharacterized protein</fullName>
    </submittedName>
</protein>
<dbReference type="AlphaFoldDB" id="A0AAN6WZT1"/>
<evidence type="ECO:0000256" key="1">
    <source>
        <dbReference type="SAM" id="MobiDB-lite"/>
    </source>
</evidence>